<keyword evidence="1" id="KW-0548">Nucleotidyltransferase</keyword>
<evidence type="ECO:0000313" key="1">
    <source>
        <dbReference type="EMBL" id="GBN46365.1"/>
    </source>
</evidence>
<keyword evidence="1" id="KW-0808">Transferase</keyword>
<reference evidence="1 2" key="1">
    <citation type="journal article" date="2019" name="Sci. Rep.">
        <title>Orb-weaving spider Araneus ventricosus genome elucidates the spidroin gene catalogue.</title>
        <authorList>
            <person name="Kono N."/>
            <person name="Nakamura H."/>
            <person name="Ohtoshi R."/>
            <person name="Moran D.A.P."/>
            <person name="Shinohara A."/>
            <person name="Yoshida Y."/>
            <person name="Fujiwara M."/>
            <person name="Mori M."/>
            <person name="Tomita M."/>
            <person name="Arakawa K."/>
        </authorList>
    </citation>
    <scope>NUCLEOTIDE SEQUENCE [LARGE SCALE GENOMIC DNA]</scope>
</reference>
<comment type="caution">
    <text evidence="1">The sequence shown here is derived from an EMBL/GenBank/DDBJ whole genome shotgun (WGS) entry which is preliminary data.</text>
</comment>
<dbReference type="Proteomes" id="UP000499080">
    <property type="component" value="Unassembled WGS sequence"/>
</dbReference>
<protein>
    <submittedName>
        <fullName evidence="1">RNA-directed DNA polymerase from mobile element jockey</fullName>
    </submittedName>
</protein>
<dbReference type="GO" id="GO:0003964">
    <property type="term" value="F:RNA-directed DNA polymerase activity"/>
    <property type="evidence" value="ECO:0007669"/>
    <property type="project" value="UniProtKB-KW"/>
</dbReference>
<accession>A0A4Y2P3A5</accession>
<keyword evidence="2" id="KW-1185">Reference proteome</keyword>
<gene>
    <name evidence="1" type="primary">pol_1446</name>
    <name evidence="1" type="ORF">AVEN_243128_1</name>
</gene>
<name>A0A4Y2P3A5_ARAVE</name>
<dbReference type="EMBL" id="BGPR01010476">
    <property type="protein sequence ID" value="GBN46365.1"/>
    <property type="molecule type" value="Genomic_DNA"/>
</dbReference>
<proteinExistence type="predicted"/>
<feature type="non-terminal residue" evidence="1">
    <location>
        <position position="29"/>
    </location>
</feature>
<sequence length="29" mass="3382">MRFGIRHDDTKFYDLSPSQTQILDSPLVT</sequence>
<organism evidence="1 2">
    <name type="scientific">Araneus ventricosus</name>
    <name type="common">Orbweaver spider</name>
    <name type="synonym">Epeira ventricosa</name>
    <dbReference type="NCBI Taxonomy" id="182803"/>
    <lineage>
        <taxon>Eukaryota</taxon>
        <taxon>Metazoa</taxon>
        <taxon>Ecdysozoa</taxon>
        <taxon>Arthropoda</taxon>
        <taxon>Chelicerata</taxon>
        <taxon>Arachnida</taxon>
        <taxon>Araneae</taxon>
        <taxon>Araneomorphae</taxon>
        <taxon>Entelegynae</taxon>
        <taxon>Araneoidea</taxon>
        <taxon>Araneidae</taxon>
        <taxon>Araneus</taxon>
    </lineage>
</organism>
<evidence type="ECO:0000313" key="2">
    <source>
        <dbReference type="Proteomes" id="UP000499080"/>
    </source>
</evidence>
<dbReference type="AlphaFoldDB" id="A0A4Y2P3A5"/>
<keyword evidence="1" id="KW-0695">RNA-directed DNA polymerase</keyword>